<keyword evidence="1" id="KW-0418">Kinase</keyword>
<evidence type="ECO:0000313" key="2">
    <source>
        <dbReference type="Proteomes" id="UP000886723"/>
    </source>
</evidence>
<organism evidence="1 2">
    <name type="scientific">Candidatus Pullilachnospira stercoravium</name>
    <dbReference type="NCBI Taxonomy" id="2840913"/>
    <lineage>
        <taxon>Bacteria</taxon>
        <taxon>Bacillati</taxon>
        <taxon>Bacillota</taxon>
        <taxon>Clostridia</taxon>
        <taxon>Lachnospirales</taxon>
        <taxon>Lachnospiraceae</taxon>
        <taxon>Lachnospiraceae incertae sedis</taxon>
        <taxon>Candidatus Pullilachnospira</taxon>
    </lineage>
</organism>
<name>A0A9D1NWG1_9FIRM</name>
<keyword evidence="1" id="KW-0808">Transferase</keyword>
<protein>
    <submittedName>
        <fullName evidence="1">Cytidylate kinase-like family protein</fullName>
    </submittedName>
</protein>
<sequence length="194" mass="22954">MSRKIITINRMYGSNGRKIGKLLADALNIHFYDKELIRIASEQKGIPYEELLKVDEKRASQWRYPVESEIQMQPQYHFYPMNDVLFATQSEIITELAKREDCVIVGRCANHILGDRCRSVFIFAPFDVRVKNIEERLGRSNKSARSLVKKMDKERRIYYEYFTDCKWTDMTQYDLCIDSSRFTLEEIVAMLKNL</sequence>
<gene>
    <name evidence="1" type="ORF">IAA63_09265</name>
</gene>
<reference evidence="1" key="2">
    <citation type="journal article" date="2021" name="PeerJ">
        <title>Extensive microbial diversity within the chicken gut microbiome revealed by metagenomics and culture.</title>
        <authorList>
            <person name="Gilroy R."/>
            <person name="Ravi A."/>
            <person name="Getino M."/>
            <person name="Pursley I."/>
            <person name="Horton D.L."/>
            <person name="Alikhan N.F."/>
            <person name="Baker D."/>
            <person name="Gharbi K."/>
            <person name="Hall N."/>
            <person name="Watson M."/>
            <person name="Adriaenssens E.M."/>
            <person name="Foster-Nyarko E."/>
            <person name="Jarju S."/>
            <person name="Secka A."/>
            <person name="Antonio M."/>
            <person name="Oren A."/>
            <person name="Chaudhuri R.R."/>
            <person name="La Ragione R."/>
            <person name="Hildebrand F."/>
            <person name="Pallen M.J."/>
        </authorList>
    </citation>
    <scope>NUCLEOTIDE SEQUENCE</scope>
    <source>
        <strain evidence="1">ChiBcec2-4451</strain>
    </source>
</reference>
<proteinExistence type="predicted"/>
<dbReference type="EMBL" id="DVON01000194">
    <property type="protein sequence ID" value="HIV13310.1"/>
    <property type="molecule type" value="Genomic_DNA"/>
</dbReference>
<dbReference type="Proteomes" id="UP000886723">
    <property type="component" value="Unassembled WGS sequence"/>
</dbReference>
<dbReference type="AlphaFoldDB" id="A0A9D1NWG1"/>
<dbReference type="Pfam" id="PF13189">
    <property type="entry name" value="Cytidylate_kin2"/>
    <property type="match status" value="1"/>
</dbReference>
<comment type="caution">
    <text evidence="1">The sequence shown here is derived from an EMBL/GenBank/DDBJ whole genome shotgun (WGS) entry which is preliminary data.</text>
</comment>
<dbReference type="InterPro" id="IPR027417">
    <property type="entry name" value="P-loop_NTPase"/>
</dbReference>
<evidence type="ECO:0000313" key="1">
    <source>
        <dbReference type="EMBL" id="HIV13310.1"/>
    </source>
</evidence>
<dbReference type="SUPFAM" id="SSF52540">
    <property type="entry name" value="P-loop containing nucleoside triphosphate hydrolases"/>
    <property type="match status" value="1"/>
</dbReference>
<dbReference type="Gene3D" id="3.40.50.300">
    <property type="entry name" value="P-loop containing nucleotide triphosphate hydrolases"/>
    <property type="match status" value="1"/>
</dbReference>
<reference evidence="1" key="1">
    <citation type="submission" date="2020-10" db="EMBL/GenBank/DDBJ databases">
        <authorList>
            <person name="Gilroy R."/>
        </authorList>
    </citation>
    <scope>NUCLEOTIDE SEQUENCE</scope>
    <source>
        <strain evidence="1">ChiBcec2-4451</strain>
    </source>
</reference>
<accession>A0A9D1NWG1</accession>
<dbReference type="GO" id="GO:0016301">
    <property type="term" value="F:kinase activity"/>
    <property type="evidence" value="ECO:0007669"/>
    <property type="project" value="UniProtKB-KW"/>
</dbReference>